<dbReference type="InterPro" id="IPR014014">
    <property type="entry name" value="RNA_helicase_DEAD_Q_motif"/>
</dbReference>
<keyword evidence="7" id="KW-0391">Immunity</keyword>
<dbReference type="PANTHER" id="PTHR47958">
    <property type="entry name" value="ATP-DEPENDENT RNA HELICASE DBP3"/>
    <property type="match status" value="1"/>
</dbReference>
<feature type="compositionally biased region" description="Low complexity" evidence="11">
    <location>
        <begin position="554"/>
        <end position="569"/>
    </location>
</feature>
<dbReference type="GO" id="GO:0002376">
    <property type="term" value="P:immune system process"/>
    <property type="evidence" value="ECO:0007669"/>
    <property type="project" value="UniProtKB-KW"/>
</dbReference>
<dbReference type="InterPro" id="IPR000629">
    <property type="entry name" value="RNA-helicase_DEAD-box_CS"/>
</dbReference>
<protein>
    <recommendedName>
        <fullName evidence="2">RNA helicase</fullName>
        <ecNumber evidence="2">3.6.4.13</ecNumber>
    </recommendedName>
</protein>
<feature type="region of interest" description="Disordered" evidence="11">
    <location>
        <begin position="554"/>
        <end position="573"/>
    </location>
</feature>
<dbReference type="AlphaFoldDB" id="A0AAE0QGF0"/>
<dbReference type="InterPro" id="IPR002502">
    <property type="entry name" value="Amidase_domain"/>
</dbReference>
<evidence type="ECO:0000256" key="2">
    <source>
        <dbReference type="ARBA" id="ARBA00012552"/>
    </source>
</evidence>
<comment type="caution">
    <text evidence="15">The sequence shown here is derived from an EMBL/GenBank/DDBJ whole genome shotgun (WGS) entry which is preliminary data.</text>
</comment>
<dbReference type="InterPro" id="IPR027417">
    <property type="entry name" value="P-loop_NTPase"/>
</dbReference>
<evidence type="ECO:0000256" key="7">
    <source>
        <dbReference type="ARBA" id="ARBA00022859"/>
    </source>
</evidence>
<gene>
    <name evidence="15" type="ORF">QTP70_024115</name>
</gene>
<dbReference type="GO" id="GO:0008270">
    <property type="term" value="F:zinc ion binding"/>
    <property type="evidence" value="ECO:0007669"/>
    <property type="project" value="InterPro"/>
</dbReference>
<dbReference type="EMBL" id="JAUCMX010000016">
    <property type="protein sequence ID" value="KAK3520500.1"/>
    <property type="molecule type" value="Genomic_DNA"/>
</dbReference>
<dbReference type="GO" id="GO:0003724">
    <property type="term" value="F:RNA helicase activity"/>
    <property type="evidence" value="ECO:0007669"/>
    <property type="project" value="UniProtKB-EC"/>
</dbReference>
<dbReference type="CDD" id="cd06583">
    <property type="entry name" value="PGRP"/>
    <property type="match status" value="1"/>
</dbReference>
<dbReference type="SMART" id="SM00701">
    <property type="entry name" value="PGRP"/>
    <property type="match status" value="1"/>
</dbReference>
<keyword evidence="3" id="KW-0547">Nucleotide-binding</keyword>
<feature type="non-terminal residue" evidence="15">
    <location>
        <position position="1022"/>
    </location>
</feature>
<feature type="compositionally biased region" description="Basic and acidic residues" evidence="11">
    <location>
        <begin position="1"/>
        <end position="14"/>
    </location>
</feature>
<evidence type="ECO:0000256" key="5">
    <source>
        <dbReference type="ARBA" id="ARBA00022806"/>
    </source>
</evidence>
<feature type="domain" description="Helicase C-terminal" evidence="13">
    <location>
        <begin position="333"/>
        <end position="480"/>
    </location>
</feature>
<feature type="domain" description="DEAD-box RNA helicase Q" evidence="14">
    <location>
        <begin position="99"/>
        <end position="127"/>
    </location>
</feature>
<dbReference type="Pfam" id="PF00270">
    <property type="entry name" value="DEAD"/>
    <property type="match status" value="1"/>
</dbReference>
<dbReference type="GO" id="GO:0005524">
    <property type="term" value="F:ATP binding"/>
    <property type="evidence" value="ECO:0007669"/>
    <property type="project" value="UniProtKB-KW"/>
</dbReference>
<dbReference type="PROSITE" id="PS51194">
    <property type="entry name" value="HELICASE_CTER"/>
    <property type="match status" value="1"/>
</dbReference>
<name>A0AAE0QGF0_9TELE</name>
<dbReference type="Proteomes" id="UP001274896">
    <property type="component" value="Unassembled WGS sequence"/>
</dbReference>
<sequence>MPGFSDRDRNRDRSYGSSYSSGPPRFGGSRGGPPPGKKFGSPGDRLRKKHWNLDELPKFEKNFYQEHPDIAHRSSQEVEQYRRSKEITVKGRDCPKPTIAFHEANFPSYVMDVINKQNWTDPTPIQAQGWPLALSGKDMVGIAQTGSGKTLSYLLPAIVHINHQPFLERGDGPICLVLAPTRELAQQVQQVAVDYGKASRLKSTCIYGGAPKGPQIRDLERGVEICIATPGRLIDFLEAGKTNLRRCTYLVLDEADRMLDMGFEPQIRKIVDQIRPDRQTLMWSATWPKEVRQLAEDFLKDYVQINVGALQLSANHNILQIVDVCNDGEKEDKLLRLLEEIMSEKENKTIIFVETKRRCDDLTRRMRRDGWPAMGIHGDKSQQERDWVLNEFKFGKAPILIATDVASRGLDVEDVKFVINFDYPNNSEDYIHRIGRTARSQKTGTAYTFFTPNNFKQAQDLVSVLREANQAINPKLIQMAEDRGGRSRGGRGGGYRDDRRDHYSGGRRDYNFSQDSRSSDRSYDNGPKKAFSNKTQNGVAYSNGTSNYNGNSNNGFNSAYNGQSNFNGNQSGGFGNQAFQNSYTKHMDNFIKVVQIIESENPELEPLAVLRGLRKAAGIDTPFIQHYLGPLGDTQSLVLKATLTDYISSILKHRVVQDLEEGVVLTADGTTVALTPLLLGLEAGLKSTSWPNMPGLYPLALTKNLVLSFLQHSQADPSTSSRLGPGGCWDNVTAPQVFSLSGVASLATDAQINGGMDGMILGKHVGKPNKHLGTLSSLLRQYYTYQLNSAGLDAAPALISQLRRSNFRKMISFASLKKQLYRSLSIFRRLDGYRKKQKVDMDEGLKEFVHSYMDCPAIIPRCMWEAQPYRGTPTLLSLPLSFLYIHHTYEPSQPCLTFQQCSRDMRSMQRFHQDDRGWDDIGYSFVAGSDGYLYEGRGWLWQGAHTKGQNSKGYGVSFIGDYMSSIPSKRTMDLVRNQLTTCATEGGKLVSNFTIHGHRQLVNTSCPGDAFYSEIQGWEHFG</sequence>
<feature type="compositionally biased region" description="Basic and acidic residues" evidence="11">
    <location>
        <begin position="494"/>
        <end position="510"/>
    </location>
</feature>
<evidence type="ECO:0000256" key="1">
    <source>
        <dbReference type="ARBA" id="ARBA00007553"/>
    </source>
</evidence>
<dbReference type="SUPFAM" id="SSF55846">
    <property type="entry name" value="N-acetylmuramoyl-L-alanine amidase-like"/>
    <property type="match status" value="1"/>
</dbReference>
<keyword evidence="6" id="KW-0067">ATP-binding</keyword>
<dbReference type="FunFam" id="3.40.80.10:FF:000001">
    <property type="entry name" value="Peptidoglycan recognition protein 1"/>
    <property type="match status" value="1"/>
</dbReference>
<accession>A0AAE0QGF0</accession>
<evidence type="ECO:0000256" key="4">
    <source>
        <dbReference type="ARBA" id="ARBA00022801"/>
    </source>
</evidence>
<evidence type="ECO:0000256" key="3">
    <source>
        <dbReference type="ARBA" id="ARBA00022741"/>
    </source>
</evidence>
<feature type="compositionally biased region" description="Basic and acidic residues" evidence="11">
    <location>
        <begin position="517"/>
        <end position="527"/>
    </location>
</feature>
<dbReference type="GO" id="GO:0009253">
    <property type="term" value="P:peptidoglycan catabolic process"/>
    <property type="evidence" value="ECO:0007669"/>
    <property type="project" value="InterPro"/>
</dbReference>
<dbReference type="Pfam" id="PF01510">
    <property type="entry name" value="Amidase_2"/>
    <property type="match status" value="1"/>
</dbReference>
<dbReference type="SMART" id="SM00487">
    <property type="entry name" value="DEXDc"/>
    <property type="match status" value="1"/>
</dbReference>
<dbReference type="FunFam" id="3.40.50.300:FF:000079">
    <property type="entry name" value="probable ATP-dependent RNA helicase DDX17"/>
    <property type="match status" value="1"/>
</dbReference>
<dbReference type="InterPro" id="IPR001650">
    <property type="entry name" value="Helicase_C-like"/>
</dbReference>
<evidence type="ECO:0000313" key="16">
    <source>
        <dbReference type="Proteomes" id="UP001274896"/>
    </source>
</evidence>
<evidence type="ECO:0000259" key="12">
    <source>
        <dbReference type="PROSITE" id="PS51192"/>
    </source>
</evidence>
<organism evidence="15 16">
    <name type="scientific">Hemibagrus guttatus</name>
    <dbReference type="NCBI Taxonomy" id="175788"/>
    <lineage>
        <taxon>Eukaryota</taxon>
        <taxon>Metazoa</taxon>
        <taxon>Chordata</taxon>
        <taxon>Craniata</taxon>
        <taxon>Vertebrata</taxon>
        <taxon>Euteleostomi</taxon>
        <taxon>Actinopterygii</taxon>
        <taxon>Neopterygii</taxon>
        <taxon>Teleostei</taxon>
        <taxon>Ostariophysi</taxon>
        <taxon>Siluriformes</taxon>
        <taxon>Bagridae</taxon>
        <taxon>Hemibagrus</taxon>
    </lineage>
</organism>
<dbReference type="PROSITE" id="PS51192">
    <property type="entry name" value="HELICASE_ATP_BIND_1"/>
    <property type="match status" value="1"/>
</dbReference>
<evidence type="ECO:0000256" key="9">
    <source>
        <dbReference type="ARBA" id="ARBA00047984"/>
    </source>
</evidence>
<dbReference type="Gene3D" id="3.40.50.300">
    <property type="entry name" value="P-loop containing nucleotide triphosphate hydrolases"/>
    <property type="match status" value="2"/>
</dbReference>
<feature type="domain" description="Helicase ATP-binding" evidence="12">
    <location>
        <begin position="130"/>
        <end position="305"/>
    </location>
</feature>
<proteinExistence type="inferred from homology"/>
<feature type="short sequence motif" description="Q motif" evidence="10">
    <location>
        <begin position="99"/>
        <end position="127"/>
    </location>
</feature>
<feature type="compositionally biased region" description="Low complexity" evidence="11">
    <location>
        <begin position="15"/>
        <end position="27"/>
    </location>
</feature>
<evidence type="ECO:0000259" key="13">
    <source>
        <dbReference type="PROSITE" id="PS51194"/>
    </source>
</evidence>
<evidence type="ECO:0000313" key="15">
    <source>
        <dbReference type="EMBL" id="KAK3520500.1"/>
    </source>
</evidence>
<dbReference type="Pfam" id="PF00271">
    <property type="entry name" value="Helicase_C"/>
    <property type="match status" value="1"/>
</dbReference>
<comment type="similarity">
    <text evidence="1">Belongs to the N-acetylmuramoyl-L-alanine amidase 2 family.</text>
</comment>
<keyword evidence="8" id="KW-0694">RNA-binding</keyword>
<keyword evidence="4" id="KW-0378">Hydrolase</keyword>
<feature type="region of interest" description="Disordered" evidence="11">
    <location>
        <begin position="1"/>
        <end position="47"/>
    </location>
</feature>
<dbReference type="InterPro" id="IPR011545">
    <property type="entry name" value="DEAD/DEAH_box_helicase_dom"/>
</dbReference>
<dbReference type="SMART" id="SM00644">
    <property type="entry name" value="Ami_2"/>
    <property type="match status" value="1"/>
</dbReference>
<comment type="catalytic activity">
    <reaction evidence="9">
        <text>ATP + H2O = ADP + phosphate + H(+)</text>
        <dbReference type="Rhea" id="RHEA:13065"/>
        <dbReference type="ChEBI" id="CHEBI:15377"/>
        <dbReference type="ChEBI" id="CHEBI:15378"/>
        <dbReference type="ChEBI" id="CHEBI:30616"/>
        <dbReference type="ChEBI" id="CHEBI:43474"/>
        <dbReference type="ChEBI" id="CHEBI:456216"/>
        <dbReference type="EC" id="3.6.4.13"/>
    </reaction>
</comment>
<evidence type="ECO:0000256" key="8">
    <source>
        <dbReference type="ARBA" id="ARBA00022884"/>
    </source>
</evidence>
<dbReference type="FunFam" id="3.40.50.300:FF:000008">
    <property type="entry name" value="ATP-dependent RNA helicase RhlB"/>
    <property type="match status" value="1"/>
</dbReference>
<dbReference type="Gene3D" id="3.40.80.10">
    <property type="entry name" value="Peptidoglycan recognition protein-like"/>
    <property type="match status" value="1"/>
</dbReference>
<dbReference type="PROSITE" id="PS51195">
    <property type="entry name" value="Q_MOTIF"/>
    <property type="match status" value="1"/>
</dbReference>
<dbReference type="CDD" id="cd18787">
    <property type="entry name" value="SF2_C_DEAD"/>
    <property type="match status" value="1"/>
</dbReference>
<evidence type="ECO:0000256" key="10">
    <source>
        <dbReference type="PROSITE-ProRule" id="PRU00552"/>
    </source>
</evidence>
<dbReference type="SUPFAM" id="SSF52540">
    <property type="entry name" value="P-loop containing nucleoside triphosphate hydrolases"/>
    <property type="match status" value="1"/>
</dbReference>
<dbReference type="InterPro" id="IPR036505">
    <property type="entry name" value="Amidase/PGRP_sf"/>
</dbReference>
<dbReference type="SMART" id="SM00490">
    <property type="entry name" value="HELICc"/>
    <property type="match status" value="1"/>
</dbReference>
<evidence type="ECO:0000256" key="11">
    <source>
        <dbReference type="SAM" id="MobiDB-lite"/>
    </source>
</evidence>
<keyword evidence="16" id="KW-1185">Reference proteome</keyword>
<dbReference type="GO" id="GO:0003723">
    <property type="term" value="F:RNA binding"/>
    <property type="evidence" value="ECO:0007669"/>
    <property type="project" value="UniProtKB-KW"/>
</dbReference>
<dbReference type="InterPro" id="IPR006619">
    <property type="entry name" value="PGRP_domain_met/bac"/>
</dbReference>
<evidence type="ECO:0000256" key="6">
    <source>
        <dbReference type="ARBA" id="ARBA00022840"/>
    </source>
</evidence>
<reference evidence="15" key="1">
    <citation type="submission" date="2023-06" db="EMBL/GenBank/DDBJ databases">
        <title>Male Hemibagrus guttatus genome.</title>
        <authorList>
            <person name="Bian C."/>
        </authorList>
    </citation>
    <scope>NUCLEOTIDE SEQUENCE</scope>
    <source>
        <strain evidence="15">Male_cb2023</strain>
        <tissue evidence="15">Muscle</tissue>
    </source>
</reference>
<dbReference type="InterPro" id="IPR014001">
    <property type="entry name" value="Helicase_ATP-bd"/>
</dbReference>
<keyword evidence="5" id="KW-0347">Helicase</keyword>
<dbReference type="PROSITE" id="PS00039">
    <property type="entry name" value="DEAD_ATP_HELICASE"/>
    <property type="match status" value="1"/>
</dbReference>
<feature type="region of interest" description="Disordered" evidence="11">
    <location>
        <begin position="477"/>
        <end position="546"/>
    </location>
</feature>
<dbReference type="EC" id="3.6.4.13" evidence="2"/>
<evidence type="ECO:0000259" key="14">
    <source>
        <dbReference type="PROSITE" id="PS51195"/>
    </source>
</evidence>
<dbReference type="GO" id="GO:0008745">
    <property type="term" value="F:N-acetylmuramoyl-L-alanine amidase activity"/>
    <property type="evidence" value="ECO:0007669"/>
    <property type="project" value="InterPro"/>
</dbReference>